<reference evidence="1 2" key="1">
    <citation type="submission" date="2015-12" db="EMBL/GenBank/DDBJ databases">
        <title>Draft genome sequence of Moniliophthora roreri, the causal agent of frosty pod rot of cacao.</title>
        <authorList>
            <person name="Aime M.C."/>
            <person name="Diaz-Valderrama J.R."/>
            <person name="Kijpornyongpan T."/>
            <person name="Phillips-Mora W."/>
        </authorList>
    </citation>
    <scope>NUCLEOTIDE SEQUENCE [LARGE SCALE GENOMIC DNA]</scope>
    <source>
        <strain evidence="1 2">MCA 2952</strain>
    </source>
</reference>
<sequence length="88" mass="9720">MSNQYYSVLSVLSIFSDRTQDLPVSSNLSFSQSIPTGLFGGDCRTCFMASGSWRGHIEESKRLKSRGGGFVVIGSLWCTFNALDTYHL</sequence>
<evidence type="ECO:0000313" key="1">
    <source>
        <dbReference type="EMBL" id="KTB32193.1"/>
    </source>
</evidence>
<name>A0A0W0F7C9_MONRR</name>
<organism evidence="1 2">
    <name type="scientific">Moniliophthora roreri</name>
    <name type="common">Frosty pod rot fungus</name>
    <name type="synonym">Monilia roreri</name>
    <dbReference type="NCBI Taxonomy" id="221103"/>
    <lineage>
        <taxon>Eukaryota</taxon>
        <taxon>Fungi</taxon>
        <taxon>Dikarya</taxon>
        <taxon>Basidiomycota</taxon>
        <taxon>Agaricomycotina</taxon>
        <taxon>Agaricomycetes</taxon>
        <taxon>Agaricomycetidae</taxon>
        <taxon>Agaricales</taxon>
        <taxon>Marasmiineae</taxon>
        <taxon>Marasmiaceae</taxon>
        <taxon>Moniliophthora</taxon>
    </lineage>
</organism>
<dbReference type="EMBL" id="LATX01002248">
    <property type="protein sequence ID" value="KTB32193.1"/>
    <property type="molecule type" value="Genomic_DNA"/>
</dbReference>
<accession>A0A0W0F7C9</accession>
<gene>
    <name evidence="1" type="ORF">WG66_15231</name>
</gene>
<protein>
    <submittedName>
        <fullName evidence="1">Uncharacterized protein</fullName>
    </submittedName>
</protein>
<dbReference type="Proteomes" id="UP000054988">
    <property type="component" value="Unassembled WGS sequence"/>
</dbReference>
<proteinExistence type="predicted"/>
<dbReference type="AlphaFoldDB" id="A0A0W0F7C9"/>
<evidence type="ECO:0000313" key="2">
    <source>
        <dbReference type="Proteomes" id="UP000054988"/>
    </source>
</evidence>
<comment type="caution">
    <text evidence="1">The sequence shown here is derived from an EMBL/GenBank/DDBJ whole genome shotgun (WGS) entry which is preliminary data.</text>
</comment>